<protein>
    <submittedName>
        <fullName evidence="1">Uncharacterized protein</fullName>
    </submittedName>
</protein>
<accession>A0ABU8VCK9</accession>
<comment type="caution">
    <text evidence="1">The sequence shown here is derived from an EMBL/GenBank/DDBJ whole genome shotgun (WGS) entry which is preliminary data.</text>
</comment>
<keyword evidence="2" id="KW-1185">Reference proteome</keyword>
<organism evidence="1 2">
    <name type="scientific">Variovorax ureilyticus</name>
    <dbReference type="NCBI Taxonomy" id="1836198"/>
    <lineage>
        <taxon>Bacteria</taxon>
        <taxon>Pseudomonadati</taxon>
        <taxon>Pseudomonadota</taxon>
        <taxon>Betaproteobacteria</taxon>
        <taxon>Burkholderiales</taxon>
        <taxon>Comamonadaceae</taxon>
        <taxon>Variovorax</taxon>
    </lineage>
</organism>
<name>A0ABU8VCK9_9BURK</name>
<proteinExistence type="predicted"/>
<dbReference type="Proteomes" id="UP001365846">
    <property type="component" value="Unassembled WGS sequence"/>
</dbReference>
<dbReference type="EMBL" id="JBBKZU010000003">
    <property type="protein sequence ID" value="MEJ8811402.1"/>
    <property type="molecule type" value="Genomic_DNA"/>
</dbReference>
<evidence type="ECO:0000313" key="1">
    <source>
        <dbReference type="EMBL" id="MEJ8811402.1"/>
    </source>
</evidence>
<gene>
    <name evidence="1" type="ORF">WKW77_10025</name>
</gene>
<sequence>MDRETWIAVCAHRLQRQWRTVDPEQLDEVAADLWRDERLREMPPEAAAVAWLGPLLQEPF</sequence>
<reference evidence="1 2" key="1">
    <citation type="submission" date="2024-03" db="EMBL/GenBank/DDBJ databases">
        <title>Novel species of the genus Variovorax.</title>
        <authorList>
            <person name="Liu Q."/>
            <person name="Xin Y.-H."/>
        </authorList>
    </citation>
    <scope>NUCLEOTIDE SEQUENCE [LARGE SCALE GENOMIC DNA]</scope>
    <source>
        <strain evidence="1 2">KACC 18899</strain>
    </source>
</reference>
<dbReference type="RefSeq" id="WP_340356686.1">
    <property type="nucleotide sequence ID" value="NZ_JBBKZU010000003.1"/>
</dbReference>
<evidence type="ECO:0000313" key="2">
    <source>
        <dbReference type="Proteomes" id="UP001365846"/>
    </source>
</evidence>